<evidence type="ECO:0000313" key="4">
    <source>
        <dbReference type="EMBL" id="MEO9249267.1"/>
    </source>
</evidence>
<dbReference type="Proteomes" id="UP001484097">
    <property type="component" value="Unassembled WGS sequence"/>
</dbReference>
<protein>
    <recommendedName>
        <fullName evidence="3">PH domain-containing protein</fullName>
    </recommendedName>
</protein>
<evidence type="ECO:0000256" key="1">
    <source>
        <dbReference type="SAM" id="MobiDB-lite"/>
    </source>
</evidence>
<comment type="caution">
    <text evidence="4">The sequence shown here is derived from an EMBL/GenBank/DDBJ whole genome shotgun (WGS) entry which is preliminary data.</text>
</comment>
<name>A0ABV0INZ2_9MICC</name>
<sequence>MNDDFSSEYTLIGVLTVIGLVVIVLLMWWGWRNRKRRQQDVAAPAAVPAAVLGAEPLAAAEGMYVSTVRGQDYLDRIAVHGLGLRTNARLEVHASGVAVLREGSQNFFIPRGDLRQAGLDAGMSGKFVERGGLLVLTWTLDGLQVTTGFRTRAAQDRDPLLAALNHLIDPTPDPDPSDPTDPQMENNS</sequence>
<feature type="region of interest" description="Disordered" evidence="1">
    <location>
        <begin position="166"/>
        <end position="188"/>
    </location>
</feature>
<dbReference type="EMBL" id="JBDXMX010000013">
    <property type="protein sequence ID" value="MEO9249267.1"/>
    <property type="molecule type" value="Genomic_DNA"/>
</dbReference>
<evidence type="ECO:0000259" key="3">
    <source>
        <dbReference type="Pfam" id="PF25362"/>
    </source>
</evidence>
<accession>A0ABV0INZ2</accession>
<proteinExistence type="predicted"/>
<dbReference type="RefSeq" id="WP_347922129.1">
    <property type="nucleotide sequence ID" value="NZ_JBDXMX010000013.1"/>
</dbReference>
<keyword evidence="5" id="KW-1185">Reference proteome</keyword>
<feature type="domain" description="PH" evidence="3">
    <location>
        <begin position="46"/>
        <end position="163"/>
    </location>
</feature>
<feature type="transmembrane region" description="Helical" evidence="2">
    <location>
        <begin position="12"/>
        <end position="31"/>
    </location>
</feature>
<evidence type="ECO:0000256" key="2">
    <source>
        <dbReference type="SAM" id="Phobius"/>
    </source>
</evidence>
<reference evidence="4 5" key="1">
    <citation type="submission" date="2024-05" db="EMBL/GenBank/DDBJ databases">
        <authorList>
            <person name="Yi C."/>
        </authorList>
    </citation>
    <scope>NUCLEOTIDE SEQUENCE [LARGE SCALE GENOMIC DNA]</scope>
    <source>
        <strain evidence="4 5">XS13</strain>
    </source>
</reference>
<organism evidence="4 5">
    <name type="scientific">Citricoccus nitrophenolicus</name>
    <dbReference type="NCBI Taxonomy" id="863575"/>
    <lineage>
        <taxon>Bacteria</taxon>
        <taxon>Bacillati</taxon>
        <taxon>Actinomycetota</taxon>
        <taxon>Actinomycetes</taxon>
        <taxon>Micrococcales</taxon>
        <taxon>Micrococcaceae</taxon>
        <taxon>Citricoccus</taxon>
    </lineage>
</organism>
<evidence type="ECO:0000313" key="5">
    <source>
        <dbReference type="Proteomes" id="UP001484097"/>
    </source>
</evidence>
<keyword evidence="2" id="KW-0472">Membrane</keyword>
<keyword evidence="2" id="KW-1133">Transmembrane helix</keyword>
<gene>
    <name evidence="4" type="ORF">ABDK96_16410</name>
</gene>
<keyword evidence="2" id="KW-0812">Transmembrane</keyword>
<dbReference type="InterPro" id="IPR057446">
    <property type="entry name" value="PH_bac"/>
</dbReference>
<dbReference type="Pfam" id="PF25362">
    <property type="entry name" value="bPH_11"/>
    <property type="match status" value="1"/>
</dbReference>